<evidence type="ECO:0000313" key="3">
    <source>
        <dbReference type="Proteomes" id="UP000626109"/>
    </source>
</evidence>
<comment type="caution">
    <text evidence="2">The sequence shown here is derived from an EMBL/GenBank/DDBJ whole genome shotgun (WGS) entry which is preliminary data.</text>
</comment>
<dbReference type="Pfam" id="PF04840">
    <property type="entry name" value="Vps16_C"/>
    <property type="match status" value="1"/>
</dbReference>
<name>A0A813L0Z3_POLGL</name>
<dbReference type="Proteomes" id="UP000626109">
    <property type="component" value="Unassembled WGS sequence"/>
</dbReference>
<protein>
    <recommendedName>
        <fullName evidence="1">Vps16 C-terminal domain-containing protein</fullName>
    </recommendedName>
</protein>
<dbReference type="Gene3D" id="1.10.150.780">
    <property type="entry name" value="Vps16, C-terminal region"/>
    <property type="match status" value="1"/>
</dbReference>
<dbReference type="GO" id="GO:0003779">
    <property type="term" value="F:actin binding"/>
    <property type="evidence" value="ECO:0007669"/>
    <property type="project" value="TreeGrafter"/>
</dbReference>
<dbReference type="InterPro" id="IPR006925">
    <property type="entry name" value="Vps16_C"/>
</dbReference>
<dbReference type="InterPro" id="IPR038132">
    <property type="entry name" value="Vps16_C_sf"/>
</dbReference>
<reference evidence="2" key="1">
    <citation type="submission" date="2021-02" db="EMBL/GenBank/DDBJ databases">
        <authorList>
            <person name="Dougan E. K."/>
            <person name="Rhodes N."/>
            <person name="Thang M."/>
            <person name="Chan C."/>
        </authorList>
    </citation>
    <scope>NUCLEOTIDE SEQUENCE</scope>
</reference>
<dbReference type="PANTHER" id="PTHR12811:SF0">
    <property type="entry name" value="VACUOLAR PROTEIN SORTING-ASSOCIATED PROTEIN 16 HOMOLOG"/>
    <property type="match status" value="1"/>
</dbReference>
<feature type="non-terminal residue" evidence="2">
    <location>
        <position position="1"/>
    </location>
</feature>
<dbReference type="EMBL" id="CAJNNW010032572">
    <property type="protein sequence ID" value="CAE8714100.1"/>
    <property type="molecule type" value="Genomic_DNA"/>
</dbReference>
<organism evidence="2 3">
    <name type="scientific">Polarella glacialis</name>
    <name type="common">Dinoflagellate</name>
    <dbReference type="NCBI Taxonomy" id="89957"/>
    <lineage>
        <taxon>Eukaryota</taxon>
        <taxon>Sar</taxon>
        <taxon>Alveolata</taxon>
        <taxon>Dinophyceae</taxon>
        <taxon>Suessiales</taxon>
        <taxon>Suessiaceae</taxon>
        <taxon>Polarella</taxon>
    </lineage>
</organism>
<gene>
    <name evidence="2" type="ORF">PGLA2088_LOCUS37819</name>
</gene>
<feature type="domain" description="Vps16 C-terminal" evidence="1">
    <location>
        <begin position="65"/>
        <end position="272"/>
    </location>
</feature>
<evidence type="ECO:0000313" key="2">
    <source>
        <dbReference type="EMBL" id="CAE8714100.1"/>
    </source>
</evidence>
<dbReference type="GO" id="GO:0005768">
    <property type="term" value="C:endosome"/>
    <property type="evidence" value="ECO:0007669"/>
    <property type="project" value="TreeGrafter"/>
</dbReference>
<dbReference type="InterPro" id="IPR016534">
    <property type="entry name" value="VPS16"/>
</dbReference>
<dbReference type="GO" id="GO:0006886">
    <property type="term" value="P:intracellular protein transport"/>
    <property type="evidence" value="ECO:0007669"/>
    <property type="project" value="InterPro"/>
</dbReference>
<dbReference type="GO" id="GO:0005765">
    <property type="term" value="C:lysosomal membrane"/>
    <property type="evidence" value="ECO:0007669"/>
    <property type="project" value="TreeGrafter"/>
</dbReference>
<dbReference type="GO" id="GO:0042144">
    <property type="term" value="P:vacuole fusion, non-autophagic"/>
    <property type="evidence" value="ECO:0007669"/>
    <property type="project" value="TreeGrafter"/>
</dbReference>
<accession>A0A813L0Z3</accession>
<dbReference type="GO" id="GO:0016197">
    <property type="term" value="P:endosomal transport"/>
    <property type="evidence" value="ECO:0007669"/>
    <property type="project" value="TreeGrafter"/>
</dbReference>
<dbReference type="PANTHER" id="PTHR12811">
    <property type="entry name" value="VACUOLAR PROTEIN SORTING VPS16"/>
    <property type="match status" value="1"/>
</dbReference>
<sequence>AAQSADPDLIHGVIAIACGGDPCGRSVDVQALVRLVKERPQELQVISEVFAATLQQGEQFDRARMFHEQLGRRRDTALTAVQQVFRKREAEERTKWLRFAKDFFGMVDSAVSEAERASMQFCAQASAEESELLKAQIVLEEQSVTKRWLNGPHRFTGLSLVDTLCKLIEIGEIVEADNLHTQMKVSDKRYWRMKVRALSNCGNLSELNMMATHRTSPIGYELIIEAFLKHGRNELALPFIPKVKTAEQQAMYYSRMGMDAEAQAALTQRQERSGAGRLLSNILRLG</sequence>
<dbReference type="GO" id="GO:0030897">
    <property type="term" value="C:HOPS complex"/>
    <property type="evidence" value="ECO:0007669"/>
    <property type="project" value="TreeGrafter"/>
</dbReference>
<dbReference type="AlphaFoldDB" id="A0A813L0Z3"/>
<proteinExistence type="predicted"/>
<evidence type="ECO:0000259" key="1">
    <source>
        <dbReference type="Pfam" id="PF04840"/>
    </source>
</evidence>